<comment type="caution">
    <text evidence="3">The sequence shown here is derived from an EMBL/GenBank/DDBJ whole genome shotgun (WGS) entry which is preliminary data.</text>
</comment>
<keyword evidence="2" id="KW-1133">Transmembrane helix</keyword>
<evidence type="ECO:0000256" key="2">
    <source>
        <dbReference type="SAM" id="Phobius"/>
    </source>
</evidence>
<keyword evidence="4" id="KW-1185">Reference proteome</keyword>
<dbReference type="Proteomes" id="UP001610335">
    <property type="component" value="Unassembled WGS sequence"/>
</dbReference>
<evidence type="ECO:0008006" key="5">
    <source>
        <dbReference type="Google" id="ProtNLM"/>
    </source>
</evidence>
<reference evidence="3 4" key="1">
    <citation type="submission" date="2024-07" db="EMBL/GenBank/DDBJ databases">
        <title>Section-level genome sequencing and comparative genomics of Aspergillus sections Usti and Cavernicolus.</title>
        <authorList>
            <consortium name="Lawrence Berkeley National Laboratory"/>
            <person name="Nybo J.L."/>
            <person name="Vesth T.C."/>
            <person name="Theobald S."/>
            <person name="Frisvad J.C."/>
            <person name="Larsen T.O."/>
            <person name="Kjaerboelling I."/>
            <person name="Rothschild-Mancinelli K."/>
            <person name="Lyhne E.K."/>
            <person name="Kogle M.E."/>
            <person name="Barry K."/>
            <person name="Clum A."/>
            <person name="Na H."/>
            <person name="Ledsgaard L."/>
            <person name="Lin J."/>
            <person name="Lipzen A."/>
            <person name="Kuo A."/>
            <person name="Riley R."/>
            <person name="Mondo S."/>
            <person name="LaButti K."/>
            <person name="Haridas S."/>
            <person name="Pangalinan J."/>
            <person name="Salamov A.A."/>
            <person name="Simmons B.A."/>
            <person name="Magnuson J.K."/>
            <person name="Chen J."/>
            <person name="Drula E."/>
            <person name="Henrissat B."/>
            <person name="Wiebenga A."/>
            <person name="Lubbers R.J."/>
            <person name="Gomes A.C."/>
            <person name="Makela M.R."/>
            <person name="Stajich J."/>
            <person name="Grigoriev I.V."/>
            <person name="Mortensen U.H."/>
            <person name="De vries R.P."/>
            <person name="Baker S.E."/>
            <person name="Andersen M.R."/>
        </authorList>
    </citation>
    <scope>NUCLEOTIDE SEQUENCE [LARGE SCALE GENOMIC DNA]</scope>
    <source>
        <strain evidence="3 4">CBS 600.67</strain>
    </source>
</reference>
<feature type="region of interest" description="Disordered" evidence="1">
    <location>
        <begin position="420"/>
        <end position="446"/>
    </location>
</feature>
<keyword evidence="2" id="KW-0812">Transmembrane</keyword>
<name>A0ABR4HZH7_9EURO</name>
<proteinExistence type="predicted"/>
<evidence type="ECO:0000313" key="4">
    <source>
        <dbReference type="Proteomes" id="UP001610335"/>
    </source>
</evidence>
<organism evidence="3 4">
    <name type="scientific">Aspergillus cavernicola</name>
    <dbReference type="NCBI Taxonomy" id="176166"/>
    <lineage>
        <taxon>Eukaryota</taxon>
        <taxon>Fungi</taxon>
        <taxon>Dikarya</taxon>
        <taxon>Ascomycota</taxon>
        <taxon>Pezizomycotina</taxon>
        <taxon>Eurotiomycetes</taxon>
        <taxon>Eurotiomycetidae</taxon>
        <taxon>Eurotiales</taxon>
        <taxon>Aspergillaceae</taxon>
        <taxon>Aspergillus</taxon>
        <taxon>Aspergillus subgen. Nidulantes</taxon>
    </lineage>
</organism>
<dbReference type="EMBL" id="JBFXLS010000067">
    <property type="protein sequence ID" value="KAL2820895.1"/>
    <property type="molecule type" value="Genomic_DNA"/>
</dbReference>
<keyword evidence="2" id="KW-0472">Membrane</keyword>
<feature type="transmembrane region" description="Helical" evidence="2">
    <location>
        <begin position="35"/>
        <end position="54"/>
    </location>
</feature>
<evidence type="ECO:0000313" key="3">
    <source>
        <dbReference type="EMBL" id="KAL2820895.1"/>
    </source>
</evidence>
<evidence type="ECO:0000256" key="1">
    <source>
        <dbReference type="SAM" id="MobiDB-lite"/>
    </source>
</evidence>
<feature type="compositionally biased region" description="Polar residues" evidence="1">
    <location>
        <begin position="420"/>
        <end position="437"/>
    </location>
</feature>
<protein>
    <recommendedName>
        <fullName evidence="5">AP2/ERF domain-containing protein</fullName>
    </recommendedName>
</protein>
<sequence length="720" mass="82081">MAPVHYRPPTPLIARSSLIAPSSPIQTSAWIPRKLFLQLFVGTVCIFILTVLFWKSPRFFRFFTKNKVLREGNTTTARYARTWYGWVSFQRHEANKRRLQSCMAKLDRMTAWRSSKADFQWVWWDPGQKELGTYQERGKRWLLKWVRSYGFTTADTIWNPGSPSSHNTRIDSGLAAVSSPFAAGALSPPDAPRPVVIYSRRSTLTNISLQEGFGGTSSTEGFRLRRANIFTQFRSNTSSHVVPHARDRFTPLEQLSLSQRSNRLTLKSAACSPLLPNSCSMPCLSQFGYFSGRPHGSTNVACRTSKRGRSEDLAREFLPLLRRSRKYQVWSARMGLQTLKCIGQSTHTLPKGPPGSPKSALLGGSSFASAASNFAFQYRRKPKQTSASDVSELFLCSSVQDYHVEGPVLLNRYKGKAATQRWQSDPSPNFQSTSSHPPTLPGCLKDPQVDQPTSALICGNKCKNSRHPVPKGASTERKQHCIVQAKDWSNWEVRLIDNLDRRLEWLSTQLSPGKRPYHFALLANHWLNTETWIVYDPISRVSIDMRRRLGDPRFNVPYPAPTWAPNPKYPKACHRPAHTPKIDSWRAAMNRQRRTTGLKEFIKGIELYDSSAEDPPDGKVDPASWILRRPPQGFGLSARQRDKYYEGGIGWQEKLSEWEKIRRGYRVRKAVYEGRVNRTRAKEIAYGISRYYREATSRLFRSNANDYFREGEELSVDESS</sequence>
<gene>
    <name evidence="3" type="ORF">BDW59DRAFT_164448</name>
</gene>
<accession>A0ABR4HZH7</accession>